<proteinExistence type="predicted"/>
<evidence type="ECO:0000313" key="2">
    <source>
        <dbReference type="Proteomes" id="UP000596660"/>
    </source>
</evidence>
<keyword evidence="2" id="KW-1185">Reference proteome</keyword>
<reference evidence="1" key="1">
    <citation type="journal article" date="2017" name="Nature">
        <title>The genome of Chenopodium quinoa.</title>
        <authorList>
            <person name="Jarvis D.E."/>
            <person name="Ho Y.S."/>
            <person name="Lightfoot D.J."/>
            <person name="Schmoeckel S.M."/>
            <person name="Li B."/>
            <person name="Borm T.J.A."/>
            <person name="Ohyanagi H."/>
            <person name="Mineta K."/>
            <person name="Michell C.T."/>
            <person name="Saber N."/>
            <person name="Kharbatia N.M."/>
            <person name="Rupper R.R."/>
            <person name="Sharp A.R."/>
            <person name="Dally N."/>
            <person name="Boughton B.A."/>
            <person name="Woo Y.H."/>
            <person name="Gao G."/>
            <person name="Schijlen E.G.W.M."/>
            <person name="Guo X."/>
            <person name="Momin A.A."/>
            <person name="Negrao S."/>
            <person name="Al-Babili S."/>
            <person name="Gehring C."/>
            <person name="Roessner U."/>
            <person name="Jung C."/>
            <person name="Murphy K."/>
            <person name="Arold S.T."/>
            <person name="Gojobori T."/>
            <person name="van der Linden C.G."/>
            <person name="van Loo E.N."/>
            <person name="Jellen E.N."/>
            <person name="Maughan P.J."/>
            <person name="Tester M."/>
        </authorList>
    </citation>
    <scope>NUCLEOTIDE SEQUENCE [LARGE SCALE GENOMIC DNA]</scope>
    <source>
        <strain evidence="1">cv. PI 614886</strain>
    </source>
</reference>
<dbReference type="AlphaFoldDB" id="A0A803L2J5"/>
<organism evidence="1 2">
    <name type="scientific">Chenopodium quinoa</name>
    <name type="common">Quinoa</name>
    <dbReference type="NCBI Taxonomy" id="63459"/>
    <lineage>
        <taxon>Eukaryota</taxon>
        <taxon>Viridiplantae</taxon>
        <taxon>Streptophyta</taxon>
        <taxon>Embryophyta</taxon>
        <taxon>Tracheophyta</taxon>
        <taxon>Spermatophyta</taxon>
        <taxon>Magnoliopsida</taxon>
        <taxon>eudicotyledons</taxon>
        <taxon>Gunneridae</taxon>
        <taxon>Pentapetalae</taxon>
        <taxon>Caryophyllales</taxon>
        <taxon>Chenopodiaceae</taxon>
        <taxon>Chenopodioideae</taxon>
        <taxon>Atripliceae</taxon>
        <taxon>Chenopodium</taxon>
    </lineage>
</organism>
<name>A0A803L2J5_CHEQI</name>
<dbReference type="EnsemblPlants" id="AUR62006084-RA">
    <property type="protein sequence ID" value="AUR62006084-RA:cds"/>
    <property type="gene ID" value="AUR62006084"/>
</dbReference>
<dbReference type="PANTHER" id="PTHR47461:SF3">
    <property type="entry name" value="PHYTOLONGIN PHYL2.2"/>
    <property type="match status" value="1"/>
</dbReference>
<accession>A0A803L2J5</accession>
<protein>
    <recommendedName>
        <fullName evidence="3">Longin domain-containing protein</fullName>
    </recommendedName>
</protein>
<dbReference type="InterPro" id="IPR011012">
    <property type="entry name" value="Longin-like_dom_sf"/>
</dbReference>
<sequence>MISDPDLVRYACVAHHRSLDSSTILGEFNSADSALQQLAHQCLHSVPPHHSIFSHSYRNQAYTFLLNDGFVYFGIFDSKLRKSDQIQFLGCLKETFHHIINGKSDIKFSNFCLQGELHPIFHKLLSNSCDFDALQLIPNGVHNNNNSKPVSSKNKKILSVSLLSASKICKGVKKNKLFDERTNSGEPLVDDKVDLLNEGNFDVSEVKNREINTPNGHLVDLGFCGFDVED</sequence>
<evidence type="ECO:0000313" key="1">
    <source>
        <dbReference type="EnsemblPlants" id="AUR62006084-RA:cds"/>
    </source>
</evidence>
<dbReference type="OMA" id="WLAIEDR"/>
<dbReference type="SUPFAM" id="SSF64356">
    <property type="entry name" value="SNARE-like"/>
    <property type="match status" value="1"/>
</dbReference>
<reference evidence="1" key="2">
    <citation type="submission" date="2021-03" db="UniProtKB">
        <authorList>
            <consortium name="EnsemblPlants"/>
        </authorList>
    </citation>
    <scope>IDENTIFICATION</scope>
</reference>
<dbReference type="Gene3D" id="3.30.450.50">
    <property type="entry name" value="Longin domain"/>
    <property type="match status" value="1"/>
</dbReference>
<dbReference type="Proteomes" id="UP000596660">
    <property type="component" value="Unplaced"/>
</dbReference>
<dbReference type="InterPro" id="IPR044783">
    <property type="entry name" value="PHYL"/>
</dbReference>
<dbReference type="Gramene" id="AUR62006084-RA">
    <property type="protein sequence ID" value="AUR62006084-RA:cds"/>
    <property type="gene ID" value="AUR62006084"/>
</dbReference>
<evidence type="ECO:0008006" key="3">
    <source>
        <dbReference type="Google" id="ProtNLM"/>
    </source>
</evidence>
<dbReference type="PANTHER" id="PTHR47461">
    <property type="entry name" value="PHYTOLONGIN PHYL1.2"/>
    <property type="match status" value="1"/>
</dbReference>
<dbReference type="GO" id="GO:0016020">
    <property type="term" value="C:membrane"/>
    <property type="evidence" value="ECO:0007669"/>
    <property type="project" value="InterPro"/>
</dbReference>